<keyword evidence="3" id="KW-1185">Reference proteome</keyword>
<dbReference type="PROSITE" id="PS50878">
    <property type="entry name" value="RT_POL"/>
    <property type="match status" value="1"/>
</dbReference>
<gene>
    <name evidence="2" type="ORF">MS3_00000823</name>
</gene>
<dbReference type="EMBL" id="AMPZ03000001">
    <property type="protein sequence ID" value="KAH9593683.1"/>
    <property type="molecule type" value="Genomic_DNA"/>
</dbReference>
<dbReference type="KEGG" id="shx:MS3_00000823"/>
<reference evidence="2" key="4">
    <citation type="journal article" date="2022" name="PLoS Pathog.">
        <title>Chromosome-level genome of Schistosoma haematobium underpins genome-wide explorations of molecular variation.</title>
        <authorList>
            <person name="Stroehlein A.J."/>
            <person name="Korhonen P.K."/>
            <person name="Lee V.V."/>
            <person name="Ralph S.A."/>
            <person name="Mentink-Kane M."/>
            <person name="You H."/>
            <person name="McManus D.P."/>
            <person name="Tchuente L.T."/>
            <person name="Stothard J.R."/>
            <person name="Kaur P."/>
            <person name="Dudchenko O."/>
            <person name="Aiden E.L."/>
            <person name="Yang B."/>
            <person name="Yang H."/>
            <person name="Emery A.M."/>
            <person name="Webster B.L."/>
            <person name="Brindley P.J."/>
            <person name="Rollinson D."/>
            <person name="Chang B.C.H."/>
            <person name="Gasser R.B."/>
            <person name="Young N.D."/>
        </authorList>
    </citation>
    <scope>NUCLEOTIDE SEQUENCE</scope>
</reference>
<protein>
    <recommendedName>
        <fullName evidence="1">Reverse transcriptase domain-containing protein</fullName>
    </recommendedName>
</protein>
<dbReference type="PANTHER" id="PTHR21301:SF10">
    <property type="entry name" value="REVERSE TRANSCRIPTASE DOMAIN-CONTAINING PROTEIN"/>
    <property type="match status" value="1"/>
</dbReference>
<evidence type="ECO:0000313" key="2">
    <source>
        <dbReference type="EMBL" id="KAH9593683.1"/>
    </source>
</evidence>
<accession>A0A922LU17</accession>
<evidence type="ECO:0000313" key="3">
    <source>
        <dbReference type="Proteomes" id="UP000471633"/>
    </source>
</evidence>
<dbReference type="CTD" id="75576530"/>
<evidence type="ECO:0000259" key="1">
    <source>
        <dbReference type="PROSITE" id="PS50878"/>
    </source>
</evidence>
<dbReference type="GeneID" id="75576530"/>
<dbReference type="PANTHER" id="PTHR21301">
    <property type="entry name" value="REVERSE TRANSCRIPTASE"/>
    <property type="match status" value="1"/>
</dbReference>
<feature type="domain" description="Reverse transcriptase" evidence="1">
    <location>
        <begin position="1"/>
        <end position="140"/>
    </location>
</feature>
<dbReference type="RefSeq" id="XP_051072969.1">
    <property type="nucleotide sequence ID" value="XM_051208439.1"/>
</dbReference>
<dbReference type="AlphaFoldDB" id="A0A922LU17"/>
<dbReference type="InterPro" id="IPR000477">
    <property type="entry name" value="RT_dom"/>
</dbReference>
<sequence>MTIDISCDYISLNNPKLPSPSKILKALPPLCTGKVQFTFEGEYFCQINRVVMVSLLEPLLAHVLMIHVENLTEDLVENTFLYQRFVDDILVICEREDDMSCLLNKLNTLENHINVSCEEEKNDQLPFLDILISRREDGSI</sequence>
<comment type="caution">
    <text evidence="2">The sequence shown here is derived from an EMBL/GenBank/DDBJ whole genome shotgun (WGS) entry which is preliminary data.</text>
</comment>
<reference evidence="2" key="2">
    <citation type="journal article" date="2019" name="Gigascience">
        <title>High-quality Schistosoma haematobium genome achieved by single-molecule and long-range sequencing.</title>
        <authorList>
            <person name="Stroehlein A.J."/>
            <person name="Korhonen P.K."/>
            <person name="Chong T.M."/>
            <person name="Lim Y.L."/>
            <person name="Chan K.G."/>
            <person name="Webster B."/>
            <person name="Rollinson D."/>
            <person name="Brindley P.J."/>
            <person name="Gasser R.B."/>
            <person name="Young N.D."/>
        </authorList>
    </citation>
    <scope>NUCLEOTIDE SEQUENCE</scope>
</reference>
<proteinExistence type="predicted"/>
<reference evidence="2" key="1">
    <citation type="journal article" date="2012" name="Nat. Genet.">
        <title>Whole-genome sequence of Schistosoma haematobium.</title>
        <authorList>
            <person name="Young N.D."/>
            <person name="Jex A.R."/>
            <person name="Li B."/>
            <person name="Liu S."/>
            <person name="Yang L."/>
            <person name="Xiong Z."/>
            <person name="Li Y."/>
            <person name="Cantacessi C."/>
            <person name="Hall R.S."/>
            <person name="Xu X."/>
            <person name="Chen F."/>
            <person name="Wu X."/>
            <person name="Zerlotini A."/>
            <person name="Oliveira G."/>
            <person name="Hofmann A."/>
            <person name="Zhang G."/>
            <person name="Fang X."/>
            <person name="Kang Y."/>
            <person name="Campbell B.E."/>
            <person name="Loukas A."/>
            <person name="Ranganathan S."/>
            <person name="Rollinson D."/>
            <person name="Rinaldi G."/>
            <person name="Brindley P.J."/>
            <person name="Yang H."/>
            <person name="Wang J."/>
            <person name="Wang J."/>
            <person name="Gasser R.B."/>
        </authorList>
    </citation>
    <scope>NUCLEOTIDE SEQUENCE</scope>
</reference>
<organism evidence="2 3">
    <name type="scientific">Schistosoma haematobium</name>
    <name type="common">Blood fluke</name>
    <dbReference type="NCBI Taxonomy" id="6185"/>
    <lineage>
        <taxon>Eukaryota</taxon>
        <taxon>Metazoa</taxon>
        <taxon>Spiralia</taxon>
        <taxon>Lophotrochozoa</taxon>
        <taxon>Platyhelminthes</taxon>
        <taxon>Trematoda</taxon>
        <taxon>Digenea</taxon>
        <taxon>Strigeidida</taxon>
        <taxon>Schistosomatoidea</taxon>
        <taxon>Schistosomatidae</taxon>
        <taxon>Schistosoma</taxon>
    </lineage>
</organism>
<reference evidence="2" key="3">
    <citation type="submission" date="2021-06" db="EMBL/GenBank/DDBJ databases">
        <title>Chromosome-level genome assembly for S. haematobium.</title>
        <authorList>
            <person name="Stroehlein A.J."/>
        </authorList>
    </citation>
    <scope>NUCLEOTIDE SEQUENCE</scope>
</reference>
<name>A0A922LU17_SCHHA</name>
<dbReference type="Proteomes" id="UP000471633">
    <property type="component" value="Unassembled WGS sequence"/>
</dbReference>